<evidence type="ECO:0000313" key="1">
    <source>
        <dbReference type="EMBL" id="VTJ70178.1"/>
    </source>
</evidence>
<keyword evidence="2" id="KW-1185">Reference proteome</keyword>
<name>A0A5E4BKR3_MARMO</name>
<gene>
    <name evidence="1" type="ORF">MONAX_5E026920</name>
</gene>
<protein>
    <submittedName>
        <fullName evidence="1">Uncharacterized protein</fullName>
    </submittedName>
</protein>
<accession>A0A5E4BKR3</accession>
<proteinExistence type="predicted"/>
<sequence>MVLVLFQIGFKISIILDSGISTFANPDLLKFGPITLNQVLYKPLDKHTQTEKTCYPVPSCTARVLFLFLFFSKPCPFTCSSWSVDFILQIHETRIQKQEEIGGELLGVCCKTGGHGPSLLAATFFGYRGLHPYIDPHPPAEGEELQLLEHQQKQGIKCHLKTLLSAGLEVLHR</sequence>
<comment type="caution">
    <text evidence="1">The sequence shown here is derived from an EMBL/GenBank/DDBJ whole genome shotgun (WGS) entry which is preliminary data.</text>
</comment>
<organism evidence="1 2">
    <name type="scientific">Marmota monax</name>
    <name type="common">Woodchuck</name>
    <dbReference type="NCBI Taxonomy" id="9995"/>
    <lineage>
        <taxon>Eukaryota</taxon>
        <taxon>Metazoa</taxon>
        <taxon>Chordata</taxon>
        <taxon>Craniata</taxon>
        <taxon>Vertebrata</taxon>
        <taxon>Euteleostomi</taxon>
        <taxon>Mammalia</taxon>
        <taxon>Eutheria</taxon>
        <taxon>Euarchontoglires</taxon>
        <taxon>Glires</taxon>
        <taxon>Rodentia</taxon>
        <taxon>Sciuromorpha</taxon>
        <taxon>Sciuridae</taxon>
        <taxon>Xerinae</taxon>
        <taxon>Marmotini</taxon>
        <taxon>Marmota</taxon>
    </lineage>
</organism>
<dbReference type="AlphaFoldDB" id="A0A5E4BKR3"/>
<evidence type="ECO:0000313" key="2">
    <source>
        <dbReference type="Proteomes" id="UP000335636"/>
    </source>
</evidence>
<dbReference type="EMBL" id="CABDUW010000495">
    <property type="protein sequence ID" value="VTJ70178.1"/>
    <property type="molecule type" value="Genomic_DNA"/>
</dbReference>
<dbReference type="Proteomes" id="UP000335636">
    <property type="component" value="Unassembled WGS sequence"/>
</dbReference>
<reference evidence="1" key="1">
    <citation type="submission" date="2019-04" db="EMBL/GenBank/DDBJ databases">
        <authorList>
            <person name="Alioto T."/>
            <person name="Alioto T."/>
        </authorList>
    </citation>
    <scope>NUCLEOTIDE SEQUENCE [LARGE SCALE GENOMIC DNA]</scope>
</reference>